<dbReference type="GO" id="GO:0009254">
    <property type="term" value="P:peptidoglycan turnover"/>
    <property type="evidence" value="ECO:0007669"/>
    <property type="project" value="TreeGrafter"/>
</dbReference>
<proteinExistence type="inferred from homology"/>
<evidence type="ECO:0000313" key="10">
    <source>
        <dbReference type="Proteomes" id="UP000543642"/>
    </source>
</evidence>
<dbReference type="SUPFAM" id="SSF51445">
    <property type="entry name" value="(Trans)glycosidases"/>
    <property type="match status" value="1"/>
</dbReference>
<evidence type="ECO:0000256" key="6">
    <source>
        <dbReference type="SAM" id="MobiDB-lite"/>
    </source>
</evidence>
<comment type="catalytic activity">
    <reaction evidence="1">
        <text>Hydrolysis of terminal non-reducing N-acetyl-D-hexosamine residues in N-acetyl-beta-D-hexosaminides.</text>
        <dbReference type="EC" id="3.2.1.52"/>
    </reaction>
</comment>
<reference evidence="9 10" key="1">
    <citation type="submission" date="2020-08" db="EMBL/GenBank/DDBJ databases">
        <title>Genomic Encyclopedia of Type Strains, Phase IV (KMG-IV): sequencing the most valuable type-strain genomes for metagenomic binning, comparative biology and taxonomic classification.</title>
        <authorList>
            <person name="Goeker M."/>
        </authorList>
    </citation>
    <scope>NUCLEOTIDE SEQUENCE [LARGE SCALE GENOMIC DNA]</scope>
    <source>
        <strain evidence="9 10">DSM 106146</strain>
    </source>
</reference>
<dbReference type="PANTHER" id="PTHR30480">
    <property type="entry name" value="BETA-HEXOSAMINIDASE-RELATED"/>
    <property type="match status" value="1"/>
</dbReference>
<dbReference type="Pfam" id="PF00933">
    <property type="entry name" value="Glyco_hydro_3"/>
    <property type="match status" value="1"/>
</dbReference>
<dbReference type="InterPro" id="IPR050226">
    <property type="entry name" value="NagZ_Beta-hexosaminidase"/>
</dbReference>
<keyword evidence="7" id="KW-0732">Signal</keyword>
<gene>
    <name evidence="9" type="ORF">HNP82_001914</name>
</gene>
<dbReference type="GO" id="GO:0004563">
    <property type="term" value="F:beta-N-acetylhexosaminidase activity"/>
    <property type="evidence" value="ECO:0007669"/>
    <property type="project" value="UniProtKB-EC"/>
</dbReference>
<dbReference type="RefSeq" id="WP_183773724.1">
    <property type="nucleotide sequence ID" value="NZ_JACHFW010000006.1"/>
</dbReference>
<keyword evidence="4 9" id="KW-0378">Hydrolase</keyword>
<feature type="domain" description="Glycoside hydrolase family 3 N-terminal" evidence="8">
    <location>
        <begin position="98"/>
        <end position="409"/>
    </location>
</feature>
<organism evidence="9 10">
    <name type="scientific">Catenibacillus scindens</name>
    <dbReference type="NCBI Taxonomy" id="673271"/>
    <lineage>
        <taxon>Bacteria</taxon>
        <taxon>Bacillati</taxon>
        <taxon>Bacillota</taxon>
        <taxon>Clostridia</taxon>
        <taxon>Lachnospirales</taxon>
        <taxon>Lachnospiraceae</taxon>
        <taxon>Catenibacillus</taxon>
    </lineage>
</organism>
<name>A0A7W8HAA5_9FIRM</name>
<evidence type="ECO:0000256" key="3">
    <source>
        <dbReference type="ARBA" id="ARBA00012663"/>
    </source>
</evidence>
<dbReference type="InterPro" id="IPR001764">
    <property type="entry name" value="Glyco_hydro_3_N"/>
</dbReference>
<keyword evidence="5 9" id="KW-0326">Glycosidase</keyword>
<evidence type="ECO:0000256" key="5">
    <source>
        <dbReference type="ARBA" id="ARBA00023295"/>
    </source>
</evidence>
<evidence type="ECO:0000259" key="8">
    <source>
        <dbReference type="Pfam" id="PF00933"/>
    </source>
</evidence>
<dbReference type="PROSITE" id="PS00775">
    <property type="entry name" value="GLYCOSYL_HYDROL_F3"/>
    <property type="match status" value="1"/>
</dbReference>
<keyword evidence="10" id="KW-1185">Reference proteome</keyword>
<evidence type="ECO:0000256" key="2">
    <source>
        <dbReference type="ARBA" id="ARBA00005336"/>
    </source>
</evidence>
<dbReference type="InterPro" id="IPR019800">
    <property type="entry name" value="Glyco_hydro_3_AS"/>
</dbReference>
<feature type="signal peptide" evidence="7">
    <location>
        <begin position="1"/>
        <end position="20"/>
    </location>
</feature>
<dbReference type="GO" id="GO:0005975">
    <property type="term" value="P:carbohydrate metabolic process"/>
    <property type="evidence" value="ECO:0007669"/>
    <property type="project" value="InterPro"/>
</dbReference>
<feature type="compositionally biased region" description="Low complexity" evidence="6">
    <location>
        <begin position="46"/>
        <end position="67"/>
    </location>
</feature>
<evidence type="ECO:0000256" key="4">
    <source>
        <dbReference type="ARBA" id="ARBA00022801"/>
    </source>
</evidence>
<evidence type="ECO:0000313" key="9">
    <source>
        <dbReference type="EMBL" id="MBB5264786.1"/>
    </source>
</evidence>
<dbReference type="InterPro" id="IPR036962">
    <property type="entry name" value="Glyco_hydro_3_N_sf"/>
</dbReference>
<evidence type="ECO:0000256" key="1">
    <source>
        <dbReference type="ARBA" id="ARBA00001231"/>
    </source>
</evidence>
<comment type="similarity">
    <text evidence="2">Belongs to the glycosyl hydrolase 3 family.</text>
</comment>
<evidence type="ECO:0000256" key="7">
    <source>
        <dbReference type="SAM" id="SignalP"/>
    </source>
</evidence>
<dbReference type="Proteomes" id="UP000543642">
    <property type="component" value="Unassembled WGS sequence"/>
</dbReference>
<accession>A0A7W8HAA5</accession>
<protein>
    <recommendedName>
        <fullName evidence="3">beta-N-acetylhexosaminidase</fullName>
        <ecNumber evidence="3">3.2.1.52</ecNumber>
    </recommendedName>
</protein>
<feature type="chain" id="PRO_5039059618" description="beta-N-acetylhexosaminidase" evidence="7">
    <location>
        <begin position="21"/>
        <end position="419"/>
    </location>
</feature>
<dbReference type="Gene3D" id="3.20.20.300">
    <property type="entry name" value="Glycoside hydrolase, family 3, N-terminal domain"/>
    <property type="match status" value="1"/>
</dbReference>
<feature type="region of interest" description="Disordered" evidence="6">
    <location>
        <begin position="41"/>
        <end position="70"/>
    </location>
</feature>
<dbReference type="PANTHER" id="PTHR30480:SF13">
    <property type="entry name" value="BETA-HEXOSAMINIDASE"/>
    <property type="match status" value="1"/>
</dbReference>
<dbReference type="InterPro" id="IPR017853">
    <property type="entry name" value="GH"/>
</dbReference>
<dbReference type="EC" id="3.2.1.52" evidence="3"/>
<sequence length="419" mass="44723">MFKLKTAAAAALLISAAACLCSCTPAIDNGLTRSAKDHITIPEAVTGTSGETSAPEESSSPEDSGTDVSQQPAADYTVTGFDQSILDEANTLLSSMSLEQKVGQMFLARCPETDAAGQAAAYYLGGYLLFGRDFENKTSDQVIADIQSYQDANTTPMFIAVDEEGGTVNRVSTNSQLRPYPFWSPQELYAEGGLDLVRSDAEDKSILLRNLGINLNLAPVCDVSTDSASFIYQRSFGQPAAETAEYVSTVVSAMNRQQMGSVLKHFPGYGNNGDTHEGTIHDARSYESFTESDFLPFQSGIEAGATAVLVSHTIVDSMDLERPASLSTAVHDILRNDLGFNGLIMTDDLSMGAITNYTDAQDAAVQAVLAGNDLLCSTDFTTQIPAVIEAVNNGTISQERIDQSVLRILATKIQLGIIQ</sequence>
<comment type="caution">
    <text evidence="9">The sequence shown here is derived from an EMBL/GenBank/DDBJ whole genome shotgun (WGS) entry which is preliminary data.</text>
</comment>
<dbReference type="AlphaFoldDB" id="A0A7W8HAA5"/>
<dbReference type="PROSITE" id="PS51257">
    <property type="entry name" value="PROKAR_LIPOPROTEIN"/>
    <property type="match status" value="1"/>
</dbReference>
<dbReference type="EMBL" id="JACHFW010000006">
    <property type="protein sequence ID" value="MBB5264786.1"/>
    <property type="molecule type" value="Genomic_DNA"/>
</dbReference>